<accession>A0A2T3G1Y0</accession>
<dbReference type="GeneID" id="70581087"/>
<dbReference type="EMBL" id="JANGBO010000012">
    <property type="protein sequence ID" value="MCQ5062367.1"/>
    <property type="molecule type" value="Genomic_DNA"/>
</dbReference>
<evidence type="ECO:0000313" key="7">
    <source>
        <dbReference type="Proteomes" id="UP000593842"/>
    </source>
</evidence>
<reference evidence="2" key="2">
    <citation type="journal article" date="2020" name="Microbiol. Resour. Announc.">
        <title>Complete Genome Sequence of Faecalibacillus intestinalis JCM 34082, Isolated from Feces from a Healthy Japanese Female.</title>
        <authorList>
            <person name="Sakamoto M."/>
            <person name="Ikeyama N."/>
            <person name="Toyoda A."/>
            <person name="Murakami T."/>
            <person name="Mori H."/>
            <person name="Ohkuma M."/>
        </authorList>
    </citation>
    <scope>NUCLEOTIDE SEQUENCE</scope>
    <source>
        <strain evidence="2">14EGH31</strain>
    </source>
</reference>
<keyword evidence="3" id="KW-0449">Lipoprotein</keyword>
<evidence type="ECO:0000313" key="5">
    <source>
        <dbReference type="EMBL" id="PST41523.1"/>
    </source>
</evidence>
<dbReference type="Proteomes" id="UP001197827">
    <property type="component" value="Unassembled WGS sequence"/>
</dbReference>
<dbReference type="RefSeq" id="WP_022001929.1">
    <property type="nucleotide sequence ID" value="NZ_AP024085.1"/>
</dbReference>
<dbReference type="AlphaFoldDB" id="A0A2T3G1Y0"/>
<reference evidence="7" key="3">
    <citation type="submission" date="2020-09" db="EMBL/GenBank/DDBJ databases">
        <title>Complete genome sequencing of Faecalibacillus intestinalis strain 14EGH31.</title>
        <authorList>
            <person name="Sakamoto M."/>
            <person name="Murakami T."/>
            <person name="Mori H."/>
        </authorList>
    </citation>
    <scope>NUCLEOTIDE SEQUENCE [LARGE SCALE GENOMIC DNA]</scope>
    <source>
        <strain evidence="7">14EGH31</strain>
    </source>
</reference>
<feature type="chain" id="PRO_5044580516" evidence="1">
    <location>
        <begin position="23"/>
        <end position="232"/>
    </location>
</feature>
<dbReference type="Proteomes" id="UP000240974">
    <property type="component" value="Unassembled WGS sequence"/>
</dbReference>
<dbReference type="PROSITE" id="PS51257">
    <property type="entry name" value="PROKAR_LIPOPROTEIN"/>
    <property type="match status" value="1"/>
</dbReference>
<reference evidence="4" key="5">
    <citation type="submission" date="2022-06" db="EMBL/GenBank/DDBJ databases">
        <title>Isolation of gut microbiota from human fecal samples.</title>
        <authorList>
            <person name="Pamer E.G."/>
            <person name="Barat B."/>
            <person name="Waligurski E."/>
            <person name="Medina S."/>
            <person name="Paddock L."/>
            <person name="Mostad J."/>
        </authorList>
    </citation>
    <scope>NUCLEOTIDE SEQUENCE</scope>
    <source>
        <strain evidence="4">DFI.6.24</strain>
    </source>
</reference>
<dbReference type="EMBL" id="PYLQ01000007">
    <property type="protein sequence ID" value="PST41523.1"/>
    <property type="molecule type" value="Genomic_DNA"/>
</dbReference>
<gene>
    <name evidence="5" type="ORF">C7U54_06855</name>
    <name evidence="2" type="ORF">Fi14EGH31_26480</name>
    <name evidence="3" type="ORF">LJD74_01380</name>
    <name evidence="4" type="ORF">NE542_11130</name>
</gene>
<dbReference type="EMBL" id="AP024085">
    <property type="protein sequence ID" value="BCL58936.1"/>
    <property type="molecule type" value="Genomic_DNA"/>
</dbReference>
<dbReference type="Proteomes" id="UP000593842">
    <property type="component" value="Chromosome"/>
</dbReference>
<reference evidence="5 6" key="1">
    <citation type="journal article" date="2019" name="Int. J. Syst. Evol. Microbiol.">
        <title>Faecalibacillus intestinalis gen. nov., sp. nov. and Faecalibacillus faecis sp. nov., isolated from human faeces.</title>
        <authorList>
            <person name="Seo B."/>
            <person name="Jeon K."/>
            <person name="Baek I."/>
            <person name="Lee Y.M."/>
            <person name="Baek K."/>
            <person name="Ko G."/>
        </authorList>
    </citation>
    <scope>NUCLEOTIDE SEQUENCE [LARGE SCALE GENOMIC DNA]</scope>
    <source>
        <strain evidence="5 6">SNUG30099</strain>
    </source>
</reference>
<evidence type="ECO:0000313" key="2">
    <source>
        <dbReference type="EMBL" id="BCL58936.1"/>
    </source>
</evidence>
<feature type="signal peptide" evidence="1">
    <location>
        <begin position="1"/>
        <end position="22"/>
    </location>
</feature>
<evidence type="ECO:0000313" key="6">
    <source>
        <dbReference type="Proteomes" id="UP000240974"/>
    </source>
</evidence>
<protein>
    <submittedName>
        <fullName evidence="3">YgdI/YgdR family lipoprotein</fullName>
    </submittedName>
</protein>
<proteinExistence type="predicted"/>
<dbReference type="Proteomes" id="UP001204814">
    <property type="component" value="Unassembled WGS sequence"/>
</dbReference>
<dbReference type="KEGG" id="fit:Fi14EGH31_26480"/>
<evidence type="ECO:0000313" key="3">
    <source>
        <dbReference type="EMBL" id="MCB8560656.1"/>
    </source>
</evidence>
<evidence type="ECO:0000313" key="4">
    <source>
        <dbReference type="EMBL" id="MCQ5062367.1"/>
    </source>
</evidence>
<name>A0A2T3G1Y0_9FIRM</name>
<keyword evidence="6" id="KW-1185">Reference proteome</keyword>
<organism evidence="5 6">
    <name type="scientific">Faecalibacillus intestinalis</name>
    <dbReference type="NCBI Taxonomy" id="1982626"/>
    <lineage>
        <taxon>Bacteria</taxon>
        <taxon>Bacillati</taxon>
        <taxon>Bacillota</taxon>
        <taxon>Erysipelotrichia</taxon>
        <taxon>Erysipelotrichales</taxon>
        <taxon>Coprobacillaceae</taxon>
        <taxon>Faecalibacillus</taxon>
    </lineage>
</organism>
<evidence type="ECO:0000256" key="1">
    <source>
        <dbReference type="SAM" id="SignalP"/>
    </source>
</evidence>
<sequence>MFKKIVALLMTCVLSMSLVGCSTSDSSDKTTTKKPATSNSIKIKDVNDFQEADGLIKYFTIDDKKIAIPETVGEYANYLSQVGTVTLNDTGDKVEDVELDANGISSMAAYLNVELDSGDVAHFYLRYENPTKKAISVAEASVTFIEVKYDEYAEEEYDKAAKDVVVETSEGSLALNNKVKYAQVKKVLGEPNQETDGRFHYSNDAGYKYMFDCCNENRNGIFRGFSIEYPSK</sequence>
<dbReference type="EMBL" id="JAJDKQ010000002">
    <property type="protein sequence ID" value="MCB8560656.1"/>
    <property type="molecule type" value="Genomic_DNA"/>
</dbReference>
<reference evidence="3" key="4">
    <citation type="submission" date="2021-10" db="EMBL/GenBank/DDBJ databases">
        <title>Collection of gut derived symbiotic bacterial strains cultured from healthy donors.</title>
        <authorList>
            <person name="Lin H."/>
            <person name="Littmann E."/>
            <person name="Kohout C."/>
            <person name="Pamer E.G."/>
        </authorList>
    </citation>
    <scope>NUCLEOTIDE SEQUENCE</scope>
    <source>
        <strain evidence="3">DFI.5.2</strain>
    </source>
</reference>
<keyword evidence="1" id="KW-0732">Signal</keyword>